<keyword evidence="5 8" id="KW-0812">Transmembrane</keyword>
<keyword evidence="2" id="KW-1003">Cell membrane</keyword>
<keyword evidence="4" id="KW-0997">Cell inner membrane</keyword>
<evidence type="ECO:0000256" key="3">
    <source>
        <dbReference type="ARBA" id="ARBA00022481"/>
    </source>
</evidence>
<keyword evidence="7 8" id="KW-0472">Membrane</keyword>
<evidence type="ECO:0000256" key="2">
    <source>
        <dbReference type="ARBA" id="ARBA00022475"/>
    </source>
</evidence>
<keyword evidence="6 8" id="KW-1133">Transmembrane helix</keyword>
<comment type="subcellular location">
    <subcellularLocation>
        <location evidence="1">Cell inner membrane</location>
        <topology evidence="1">Single-pass membrane protein</topology>
    </subcellularLocation>
</comment>
<dbReference type="Gene3D" id="3.55.40.10">
    <property type="entry name" value="minor pseudopilin epsh domain"/>
    <property type="match status" value="1"/>
</dbReference>
<evidence type="ECO:0000256" key="5">
    <source>
        <dbReference type="ARBA" id="ARBA00022692"/>
    </source>
</evidence>
<name>A0A3B0YEX3_9ZZZZ</name>
<keyword evidence="3" id="KW-0488">Methylation</keyword>
<feature type="transmembrane region" description="Helical" evidence="8">
    <location>
        <begin position="12"/>
        <end position="30"/>
    </location>
</feature>
<evidence type="ECO:0000256" key="8">
    <source>
        <dbReference type="SAM" id="Phobius"/>
    </source>
</evidence>
<dbReference type="Pfam" id="PF12019">
    <property type="entry name" value="GspH"/>
    <property type="match status" value="1"/>
</dbReference>
<dbReference type="EMBL" id="UOFL01000049">
    <property type="protein sequence ID" value="VAW73882.1"/>
    <property type="molecule type" value="Genomic_DNA"/>
</dbReference>
<feature type="domain" description="General secretion pathway GspH" evidence="9">
    <location>
        <begin position="42"/>
        <end position="161"/>
    </location>
</feature>
<dbReference type="InterPro" id="IPR022346">
    <property type="entry name" value="T2SS_GspH"/>
</dbReference>
<protein>
    <submittedName>
        <fullName evidence="10">Type IV fimbrial biogenesis protein FimT</fullName>
    </submittedName>
</protein>
<dbReference type="InterPro" id="IPR045584">
    <property type="entry name" value="Pilin-like"/>
</dbReference>
<reference evidence="10" key="1">
    <citation type="submission" date="2018-06" db="EMBL/GenBank/DDBJ databases">
        <authorList>
            <person name="Zhirakovskaya E."/>
        </authorList>
    </citation>
    <scope>NUCLEOTIDE SEQUENCE</scope>
</reference>
<dbReference type="GO" id="GO:0005886">
    <property type="term" value="C:plasma membrane"/>
    <property type="evidence" value="ECO:0007669"/>
    <property type="project" value="UniProtKB-SubCell"/>
</dbReference>
<gene>
    <name evidence="10" type="ORF">MNBD_GAMMA12-3730</name>
</gene>
<evidence type="ECO:0000256" key="7">
    <source>
        <dbReference type="ARBA" id="ARBA00023136"/>
    </source>
</evidence>
<dbReference type="PROSITE" id="PS00409">
    <property type="entry name" value="PROKAR_NTER_METHYL"/>
    <property type="match status" value="1"/>
</dbReference>
<dbReference type="GO" id="GO:0015627">
    <property type="term" value="C:type II protein secretion system complex"/>
    <property type="evidence" value="ECO:0007669"/>
    <property type="project" value="InterPro"/>
</dbReference>
<dbReference type="AlphaFoldDB" id="A0A3B0YEX3"/>
<organism evidence="10">
    <name type="scientific">hydrothermal vent metagenome</name>
    <dbReference type="NCBI Taxonomy" id="652676"/>
    <lineage>
        <taxon>unclassified sequences</taxon>
        <taxon>metagenomes</taxon>
        <taxon>ecological metagenomes</taxon>
    </lineage>
</organism>
<dbReference type="InterPro" id="IPR012902">
    <property type="entry name" value="N_methyl_site"/>
</dbReference>
<dbReference type="SUPFAM" id="SSF54523">
    <property type="entry name" value="Pili subunits"/>
    <property type="match status" value="1"/>
</dbReference>
<sequence>MKTQTGFTLVELMIALAVFAITVTFAIPNLREFIQNNRLISQTNDMSSSLHLARSEAVKRKQTVTICGSNNSSTCNTPAWEQGWIVFVDVDGDGVVDGGTDEILRVSGALSGANTLRTISFTSTARVQYNSQGAIDSTGSFTLCDTRGALTARAININITGRARQASDDTNSTIVNDVDGSDVTCP</sequence>
<evidence type="ECO:0000256" key="1">
    <source>
        <dbReference type="ARBA" id="ARBA00004377"/>
    </source>
</evidence>
<evidence type="ECO:0000256" key="6">
    <source>
        <dbReference type="ARBA" id="ARBA00022989"/>
    </source>
</evidence>
<dbReference type="GO" id="GO:0015628">
    <property type="term" value="P:protein secretion by the type II secretion system"/>
    <property type="evidence" value="ECO:0007669"/>
    <property type="project" value="InterPro"/>
</dbReference>
<evidence type="ECO:0000256" key="4">
    <source>
        <dbReference type="ARBA" id="ARBA00022519"/>
    </source>
</evidence>
<accession>A0A3B0YEX3</accession>
<evidence type="ECO:0000313" key="10">
    <source>
        <dbReference type="EMBL" id="VAW73882.1"/>
    </source>
</evidence>
<dbReference type="NCBIfam" id="TIGR02532">
    <property type="entry name" value="IV_pilin_GFxxxE"/>
    <property type="match status" value="1"/>
</dbReference>
<evidence type="ECO:0000259" key="9">
    <source>
        <dbReference type="Pfam" id="PF12019"/>
    </source>
</evidence>
<proteinExistence type="predicted"/>
<dbReference type="Pfam" id="PF07963">
    <property type="entry name" value="N_methyl"/>
    <property type="match status" value="1"/>
</dbReference>